<feature type="domain" description="A20-type" evidence="5">
    <location>
        <begin position="13"/>
        <end position="47"/>
    </location>
</feature>
<keyword evidence="2" id="KW-0863">Zinc-finger</keyword>
<dbReference type="PANTHER" id="PTHR23101:SF122">
    <property type="entry name" value="RABAPTIN-5-ASSOCIATED EXCHANGE FACTOR FOR RAB5"/>
    <property type="match status" value="1"/>
</dbReference>
<dbReference type="InterPro" id="IPR045046">
    <property type="entry name" value="Vps9-like"/>
</dbReference>
<protein>
    <recommendedName>
        <fullName evidence="9">Rab5 GDP/GTP exchange factor</fullName>
    </recommendedName>
</protein>
<dbReference type="GO" id="GO:0031267">
    <property type="term" value="F:small GTPase binding"/>
    <property type="evidence" value="ECO:0007669"/>
    <property type="project" value="TreeGrafter"/>
</dbReference>
<name>A0A815SHH9_9BILA</name>
<dbReference type="SUPFAM" id="SSF57716">
    <property type="entry name" value="Glucocorticoid receptor-like (DNA-binding domain)"/>
    <property type="match status" value="1"/>
</dbReference>
<gene>
    <name evidence="7" type="ORF">QVE165_LOCUS42835</name>
</gene>
<keyword evidence="8" id="KW-1185">Reference proteome</keyword>
<accession>A0A815SHH9</accession>
<dbReference type="GO" id="GO:0008270">
    <property type="term" value="F:zinc ion binding"/>
    <property type="evidence" value="ECO:0007669"/>
    <property type="project" value="UniProtKB-KW"/>
</dbReference>
<dbReference type="PROSITE" id="PS51036">
    <property type="entry name" value="ZF_A20"/>
    <property type="match status" value="1"/>
</dbReference>
<dbReference type="Pfam" id="PF02204">
    <property type="entry name" value="VPS9"/>
    <property type="match status" value="1"/>
</dbReference>
<dbReference type="Gene3D" id="1.20.5.4770">
    <property type="match status" value="1"/>
</dbReference>
<dbReference type="GO" id="GO:0030139">
    <property type="term" value="C:endocytic vesicle"/>
    <property type="evidence" value="ECO:0007669"/>
    <property type="project" value="TreeGrafter"/>
</dbReference>
<evidence type="ECO:0000259" key="5">
    <source>
        <dbReference type="PROSITE" id="PS51036"/>
    </source>
</evidence>
<dbReference type="SMART" id="SM00259">
    <property type="entry name" value="ZnF_A20"/>
    <property type="match status" value="1"/>
</dbReference>
<comment type="caution">
    <text evidence="7">The sequence shown here is derived from an EMBL/GenBank/DDBJ whole genome shotgun (WGS) entry which is preliminary data.</text>
</comment>
<dbReference type="PROSITE" id="PS51205">
    <property type="entry name" value="VPS9"/>
    <property type="match status" value="1"/>
</dbReference>
<dbReference type="Gene3D" id="1.10.246.120">
    <property type="match status" value="1"/>
</dbReference>
<evidence type="ECO:0000313" key="8">
    <source>
        <dbReference type="Proteomes" id="UP000663832"/>
    </source>
</evidence>
<evidence type="ECO:0000256" key="4">
    <source>
        <dbReference type="SAM" id="MobiDB-lite"/>
    </source>
</evidence>
<dbReference type="AlphaFoldDB" id="A0A815SHH9"/>
<evidence type="ECO:0000256" key="2">
    <source>
        <dbReference type="ARBA" id="ARBA00022771"/>
    </source>
</evidence>
<keyword evidence="1" id="KW-0479">Metal-binding</keyword>
<evidence type="ECO:0000256" key="1">
    <source>
        <dbReference type="ARBA" id="ARBA00022723"/>
    </source>
</evidence>
<proteinExistence type="predicted"/>
<dbReference type="Proteomes" id="UP000663832">
    <property type="component" value="Unassembled WGS sequence"/>
</dbReference>
<keyword evidence="3" id="KW-0862">Zinc</keyword>
<dbReference type="PANTHER" id="PTHR23101">
    <property type="entry name" value="RAB GDP/GTP EXCHANGE FACTOR"/>
    <property type="match status" value="1"/>
</dbReference>
<dbReference type="InterPro" id="IPR003123">
    <property type="entry name" value="VPS9"/>
</dbReference>
<evidence type="ECO:0000259" key="6">
    <source>
        <dbReference type="PROSITE" id="PS51205"/>
    </source>
</evidence>
<dbReference type="GO" id="GO:0016192">
    <property type="term" value="P:vesicle-mediated transport"/>
    <property type="evidence" value="ECO:0007669"/>
    <property type="project" value="InterPro"/>
</dbReference>
<dbReference type="EMBL" id="CAJNOM010000537">
    <property type="protein sequence ID" value="CAF1490306.1"/>
    <property type="molecule type" value="Genomic_DNA"/>
</dbReference>
<dbReference type="Pfam" id="PF01754">
    <property type="entry name" value="zf-A20"/>
    <property type="match status" value="1"/>
</dbReference>
<dbReference type="InterPro" id="IPR037191">
    <property type="entry name" value="VPS9_dom_sf"/>
</dbReference>
<evidence type="ECO:0008006" key="9">
    <source>
        <dbReference type="Google" id="ProtNLM"/>
    </source>
</evidence>
<dbReference type="SUPFAM" id="SSF109993">
    <property type="entry name" value="VPS9 domain"/>
    <property type="match status" value="1"/>
</dbReference>
<dbReference type="InterPro" id="IPR002653">
    <property type="entry name" value="Znf_A20"/>
</dbReference>
<sequence>MLKSESTSTVNPKGDSELCRNACGFYGNKIWDGFCSKCYREVYQQAKQIQEVYDEKSTNPALDGTPPPSGQSSPSFSNFQEKRRSNISMRNPLRQMVNRAGGSLRSSNNSVISSLMTDEQALENEAASKHLDIMTTDDARLDIKSQVKTFATNFHKKCTNKNVNIDTLIQEYGAFKDSLKKRIQTNPIYRGELKFCLINIFLKNIDNLDENEDLLLRVRDYVEKIIFSRNYAYVFNRISIACEEKDLSIQNRISSLHWITAPMLDTVLNENIHTAHEAIYKAMNALIELDPKTTPQGKIHSIMECKSFIEDAIRASNSSSGINADSFLPALIYIVLKAKPPRLHSNIQFLSHFSQPSGEQLYYLANLDSAVRFIELLQAEHLGLSSDDFSLYMRGEPVLPSKFISLFESSISNETNSQQLRKNFTLYHELDHHCEKFDENIFDFNRRLMQTVNDVQTLLKDTYTRFPHMEKIPQLIDIDNTEPIEPISRPTIINQKDIADIFDQSTSEIELLPQPLEPEIISQQQIKNDN</sequence>
<organism evidence="7 8">
    <name type="scientific">Adineta steineri</name>
    <dbReference type="NCBI Taxonomy" id="433720"/>
    <lineage>
        <taxon>Eukaryota</taxon>
        <taxon>Metazoa</taxon>
        <taxon>Spiralia</taxon>
        <taxon>Gnathifera</taxon>
        <taxon>Rotifera</taxon>
        <taxon>Eurotatoria</taxon>
        <taxon>Bdelloidea</taxon>
        <taxon>Adinetida</taxon>
        <taxon>Adinetidae</taxon>
        <taxon>Adineta</taxon>
    </lineage>
</organism>
<feature type="domain" description="VPS9" evidence="6">
    <location>
        <begin position="243"/>
        <end position="383"/>
    </location>
</feature>
<dbReference type="OrthoDB" id="300289at2759"/>
<dbReference type="GO" id="GO:0003677">
    <property type="term" value="F:DNA binding"/>
    <property type="evidence" value="ECO:0007669"/>
    <property type="project" value="InterPro"/>
</dbReference>
<dbReference type="SMART" id="SM00167">
    <property type="entry name" value="VPS9"/>
    <property type="match status" value="1"/>
</dbReference>
<feature type="region of interest" description="Disordered" evidence="4">
    <location>
        <begin position="54"/>
        <end position="92"/>
    </location>
</feature>
<dbReference type="GO" id="GO:0005829">
    <property type="term" value="C:cytosol"/>
    <property type="evidence" value="ECO:0007669"/>
    <property type="project" value="TreeGrafter"/>
</dbReference>
<evidence type="ECO:0000313" key="7">
    <source>
        <dbReference type="EMBL" id="CAF1490306.1"/>
    </source>
</evidence>
<dbReference type="GO" id="GO:0005085">
    <property type="term" value="F:guanyl-nucleotide exchange factor activity"/>
    <property type="evidence" value="ECO:0007669"/>
    <property type="project" value="InterPro"/>
</dbReference>
<reference evidence="7" key="1">
    <citation type="submission" date="2021-02" db="EMBL/GenBank/DDBJ databases">
        <authorList>
            <person name="Nowell W R."/>
        </authorList>
    </citation>
    <scope>NUCLEOTIDE SEQUENCE</scope>
</reference>
<evidence type="ECO:0000256" key="3">
    <source>
        <dbReference type="ARBA" id="ARBA00022833"/>
    </source>
</evidence>
<dbReference type="Gene3D" id="1.20.1050.80">
    <property type="entry name" value="VPS9 domain"/>
    <property type="match status" value="1"/>
</dbReference>